<dbReference type="InterPro" id="IPR036640">
    <property type="entry name" value="ABC1_TM_sf"/>
</dbReference>
<dbReference type="PROSITE" id="PS50893">
    <property type="entry name" value="ABC_TRANSPORTER_2"/>
    <property type="match status" value="1"/>
</dbReference>
<dbReference type="Gene3D" id="3.40.50.300">
    <property type="entry name" value="P-loop containing nucleotide triphosphate hydrolases"/>
    <property type="match status" value="1"/>
</dbReference>
<protein>
    <submittedName>
        <fullName evidence="10">ATP-binding cassette domain-containing protein</fullName>
    </submittedName>
</protein>
<keyword evidence="5 7" id="KW-1133">Transmembrane helix</keyword>
<name>A0A7L4YMD6_9ACTN</name>
<dbReference type="InterPro" id="IPR003439">
    <property type="entry name" value="ABC_transporter-like_ATP-bd"/>
</dbReference>
<evidence type="ECO:0000313" key="10">
    <source>
        <dbReference type="EMBL" id="QHC00248.1"/>
    </source>
</evidence>
<dbReference type="AlphaFoldDB" id="A0A7L4YMD6"/>
<organism evidence="10 11">
    <name type="scientific">Epidermidibacterium keratini</name>
    <dbReference type="NCBI Taxonomy" id="1891644"/>
    <lineage>
        <taxon>Bacteria</taxon>
        <taxon>Bacillati</taxon>
        <taxon>Actinomycetota</taxon>
        <taxon>Actinomycetes</taxon>
        <taxon>Sporichthyales</taxon>
        <taxon>Sporichthyaceae</taxon>
        <taxon>Epidermidibacterium</taxon>
    </lineage>
</organism>
<evidence type="ECO:0000313" key="11">
    <source>
        <dbReference type="Proteomes" id="UP000463857"/>
    </source>
</evidence>
<accession>A0A7L4YMD6</accession>
<evidence type="ECO:0000259" key="8">
    <source>
        <dbReference type="PROSITE" id="PS50893"/>
    </source>
</evidence>
<evidence type="ECO:0000256" key="7">
    <source>
        <dbReference type="SAM" id="Phobius"/>
    </source>
</evidence>
<keyword evidence="3" id="KW-0547">Nucleotide-binding</keyword>
<reference evidence="10 11" key="1">
    <citation type="journal article" date="2018" name="Int. J. Syst. Evol. Microbiol.">
        <title>Epidermidibacterium keratini gen. nov., sp. nov., a member of the family Sporichthyaceae, isolated from keratin epidermis.</title>
        <authorList>
            <person name="Lee D.G."/>
            <person name="Trujillo M.E."/>
            <person name="Kang S."/>
            <person name="Nam J.J."/>
            <person name="Kim Y.J."/>
        </authorList>
    </citation>
    <scope>NUCLEOTIDE SEQUENCE [LARGE SCALE GENOMIC DNA]</scope>
    <source>
        <strain evidence="10 11">EPI-7</strain>
    </source>
</reference>
<evidence type="ECO:0000259" key="9">
    <source>
        <dbReference type="PROSITE" id="PS50929"/>
    </source>
</evidence>
<comment type="subcellular location">
    <subcellularLocation>
        <location evidence="1">Cell membrane</location>
        <topology evidence="1">Multi-pass membrane protein</topology>
    </subcellularLocation>
</comment>
<evidence type="ECO:0000256" key="3">
    <source>
        <dbReference type="ARBA" id="ARBA00022741"/>
    </source>
</evidence>
<dbReference type="Pfam" id="PF00664">
    <property type="entry name" value="ABC_membrane"/>
    <property type="match status" value="1"/>
</dbReference>
<gene>
    <name evidence="10" type="ORF">EK0264_08130</name>
</gene>
<dbReference type="SUPFAM" id="SSF90123">
    <property type="entry name" value="ABC transporter transmembrane region"/>
    <property type="match status" value="1"/>
</dbReference>
<dbReference type="GO" id="GO:0140359">
    <property type="term" value="F:ABC-type transporter activity"/>
    <property type="evidence" value="ECO:0007669"/>
    <property type="project" value="InterPro"/>
</dbReference>
<dbReference type="GO" id="GO:0005524">
    <property type="term" value="F:ATP binding"/>
    <property type="evidence" value="ECO:0007669"/>
    <property type="project" value="UniProtKB-KW"/>
</dbReference>
<evidence type="ECO:0000256" key="5">
    <source>
        <dbReference type="ARBA" id="ARBA00022989"/>
    </source>
</evidence>
<evidence type="ECO:0000256" key="4">
    <source>
        <dbReference type="ARBA" id="ARBA00022840"/>
    </source>
</evidence>
<dbReference type="InterPro" id="IPR039421">
    <property type="entry name" value="Type_1_exporter"/>
</dbReference>
<keyword evidence="4 10" id="KW-0067">ATP-binding</keyword>
<dbReference type="RefSeq" id="WP_159544542.1">
    <property type="nucleotide sequence ID" value="NZ_CP047156.1"/>
</dbReference>
<dbReference type="Proteomes" id="UP000463857">
    <property type="component" value="Chromosome"/>
</dbReference>
<dbReference type="GO" id="GO:0016887">
    <property type="term" value="F:ATP hydrolysis activity"/>
    <property type="evidence" value="ECO:0007669"/>
    <property type="project" value="InterPro"/>
</dbReference>
<evidence type="ECO:0000256" key="2">
    <source>
        <dbReference type="ARBA" id="ARBA00022692"/>
    </source>
</evidence>
<evidence type="ECO:0000256" key="6">
    <source>
        <dbReference type="ARBA" id="ARBA00023136"/>
    </source>
</evidence>
<dbReference type="GO" id="GO:0034040">
    <property type="term" value="F:ATPase-coupled lipid transmembrane transporter activity"/>
    <property type="evidence" value="ECO:0007669"/>
    <property type="project" value="TreeGrafter"/>
</dbReference>
<dbReference type="EMBL" id="CP047156">
    <property type="protein sequence ID" value="QHC00248.1"/>
    <property type="molecule type" value="Genomic_DNA"/>
</dbReference>
<feature type="transmembrane region" description="Helical" evidence="7">
    <location>
        <begin position="250"/>
        <end position="272"/>
    </location>
</feature>
<dbReference type="PANTHER" id="PTHR24221">
    <property type="entry name" value="ATP-BINDING CASSETTE SUB-FAMILY B"/>
    <property type="match status" value="1"/>
</dbReference>
<feature type="transmembrane region" description="Helical" evidence="7">
    <location>
        <begin position="21"/>
        <end position="42"/>
    </location>
</feature>
<evidence type="ECO:0000256" key="1">
    <source>
        <dbReference type="ARBA" id="ARBA00004651"/>
    </source>
</evidence>
<sequence length="519" mass="53158">MSARDRGGLTPSLRLLRGRPAWLLVGAILLAVLGEASAIGLIGLSGWFVVQCAIAGATPGGTFSYVIPSAGVRAFALTRIAGQFAQRLVAHAATLRWLARLRVRLFGTVAATDAGSVRALRSGEALDRAMADVDTLDGLVLSALQPIPAIVLVCAGSVVTVAAFAPSTALVLAVGLILAAAFAIAGNTRVRPTATERGRTRAQLVAAIEAAPELISLGAQHQLLADADARLRKLSELELKRDFRRAGAAALTDVVVALAVTGVLASLVPAIATVGQPVALLVVLIAMGALELAVRLGPAAEAWREARTAAQRLELPAGRPDGTAVIEAAGAEVEFGDLRVPAGGALVVSGRSGSGKTTMLHAIAGISTAAEVRIDGREPSAYAPGQIGYAGPDDVIFTGTVADNLRMGDDELTDDQAVELLHAVALDVRVDEKVGPGGRALSGGEERRLVIARLLAAKPAVLLLDEPTDGLDPATGHTVLLGIHAALPGVTVIAAIHDSAPVQVPWPDMQRLVLGGPQT</sequence>
<dbReference type="GO" id="GO:0005886">
    <property type="term" value="C:plasma membrane"/>
    <property type="evidence" value="ECO:0007669"/>
    <property type="project" value="UniProtKB-SubCell"/>
</dbReference>
<feature type="transmembrane region" description="Helical" evidence="7">
    <location>
        <begin position="170"/>
        <end position="190"/>
    </location>
</feature>
<feature type="domain" description="ABC transporter" evidence="8">
    <location>
        <begin position="310"/>
        <end position="519"/>
    </location>
</feature>
<feature type="domain" description="ABC transmembrane type-1" evidence="9">
    <location>
        <begin position="25"/>
        <end position="265"/>
    </location>
</feature>
<feature type="transmembrane region" description="Helical" evidence="7">
    <location>
        <begin position="278"/>
        <end position="297"/>
    </location>
</feature>
<dbReference type="InterPro" id="IPR003593">
    <property type="entry name" value="AAA+_ATPase"/>
</dbReference>
<dbReference type="OrthoDB" id="3237158at2"/>
<proteinExistence type="predicted"/>
<dbReference type="Gene3D" id="1.20.1560.10">
    <property type="entry name" value="ABC transporter type 1, transmembrane domain"/>
    <property type="match status" value="1"/>
</dbReference>
<dbReference type="SUPFAM" id="SSF52540">
    <property type="entry name" value="P-loop containing nucleoside triphosphate hydrolases"/>
    <property type="match status" value="1"/>
</dbReference>
<dbReference type="SMART" id="SM00382">
    <property type="entry name" value="AAA"/>
    <property type="match status" value="1"/>
</dbReference>
<feature type="transmembrane region" description="Helical" evidence="7">
    <location>
        <begin position="138"/>
        <end position="164"/>
    </location>
</feature>
<keyword evidence="2 7" id="KW-0812">Transmembrane</keyword>
<keyword evidence="6 7" id="KW-0472">Membrane</keyword>
<dbReference type="InParanoid" id="A0A7L4YMD6"/>
<dbReference type="PROSITE" id="PS50929">
    <property type="entry name" value="ABC_TM1F"/>
    <property type="match status" value="1"/>
</dbReference>
<feature type="transmembrane region" description="Helical" evidence="7">
    <location>
        <begin position="48"/>
        <end position="67"/>
    </location>
</feature>
<dbReference type="InterPro" id="IPR011527">
    <property type="entry name" value="ABC1_TM_dom"/>
</dbReference>
<dbReference type="InterPro" id="IPR027417">
    <property type="entry name" value="P-loop_NTPase"/>
</dbReference>
<dbReference type="PANTHER" id="PTHR24221:SF654">
    <property type="entry name" value="ATP-BINDING CASSETTE SUB-FAMILY B MEMBER 6"/>
    <property type="match status" value="1"/>
</dbReference>
<keyword evidence="11" id="KW-1185">Reference proteome</keyword>
<dbReference type="KEGG" id="eke:EK0264_08130"/>
<dbReference type="Pfam" id="PF00005">
    <property type="entry name" value="ABC_tran"/>
    <property type="match status" value="1"/>
</dbReference>